<comment type="caution">
    <text evidence="2">The sequence shown here is derived from an EMBL/GenBank/DDBJ whole genome shotgun (WGS) entry which is preliminary data.</text>
</comment>
<sequence>MEEIGSPEPDEQLNSDFAWFKCYDKDIRTRVLVKQQAMDDSFEYGRQLCSELRARLGDIPSDDLEALDLLGSTSIQAWIEEMERLEKSSRDFEFLIGVAGATGAGKTSLLNALLEIPELLPSSSTEAATASVCRVAWNHDTRPGYEFQAEVVFCSRADVAKELDELLSSIKERKELNDQDYENEQEFQTAIEELNESISKGMDKFSRVWGFNEIEIEEELGSTSEAETIINMNPDLARRLGTTMLLHSSNAEEFAAEVKPFLDSTPTPQGYIAWPVIKEKLALTTIVTPAIRAVDEKTGTGLMSQYQELRMKLDGKFHKRGFCVVISKADDMDCDAYCKGPKEAKEDSELQKDVAEMKDIIVQSREKEKELKVEKRKYESVSLAWINGEKKLEKLRRRLDKGHNSSRDLKTRAKIAEQREKQTQLVADRTKHALDISSIEKSIAQIESHRLFVEGRIKYRYYQQGAGTNTPAQWMCFRGSSVTFSRRNIESVLESSHTKYKIKLDQELHRGVKEAKMLNPLCKKDEKVDACKRRSLQIVIRWVNKYPESAVLVKMSHMTYSAILRRDGGPYIGNAEGRPVYDFPQSLAAPLLENMLEDWLRVFEDDIPRVRDSIMKEIDEIWAQFIHEIKTQLGHVASSILPYFIHPVFISTLRTELREIFQAALEITGKGQFAKRQELILAETQRRNRQQFLAAYEKMEDRFLQNIAELPYYFSGVTDDAMTAVKTHIGMLLNNIQSMKTEDQAAVDMKIQLQKTVQSLTISWDAKWRVPQRDSISVGEDAFEIPRCYVEEADKLDDEGDIDMLTKEEQDDSDSDTESDGSD</sequence>
<organism evidence="2 3">
    <name type="scientific">Cercophora scortea</name>
    <dbReference type="NCBI Taxonomy" id="314031"/>
    <lineage>
        <taxon>Eukaryota</taxon>
        <taxon>Fungi</taxon>
        <taxon>Dikarya</taxon>
        <taxon>Ascomycota</taxon>
        <taxon>Pezizomycotina</taxon>
        <taxon>Sordariomycetes</taxon>
        <taxon>Sordariomycetidae</taxon>
        <taxon>Sordariales</taxon>
        <taxon>Lasiosphaeriaceae</taxon>
        <taxon>Cercophora</taxon>
    </lineage>
</organism>
<dbReference type="InterPro" id="IPR027417">
    <property type="entry name" value="P-loop_NTPase"/>
</dbReference>
<feature type="compositionally biased region" description="Acidic residues" evidence="1">
    <location>
        <begin position="809"/>
        <end position="823"/>
    </location>
</feature>
<dbReference type="SUPFAM" id="SSF52540">
    <property type="entry name" value="P-loop containing nucleoside triphosphate hydrolases"/>
    <property type="match status" value="2"/>
</dbReference>
<evidence type="ECO:0000256" key="1">
    <source>
        <dbReference type="SAM" id="MobiDB-lite"/>
    </source>
</evidence>
<dbReference type="PANTHER" id="PTHR36681:SF3">
    <property type="entry name" value="NUCLEAR GTPASE, GERMINAL CENTER-ASSOCIATED, TANDEM DUPLICATE 3"/>
    <property type="match status" value="1"/>
</dbReference>
<reference evidence="2" key="1">
    <citation type="journal article" date="2023" name="Mol. Phylogenet. Evol.">
        <title>Genome-scale phylogeny and comparative genomics of the fungal order Sordariales.</title>
        <authorList>
            <person name="Hensen N."/>
            <person name="Bonometti L."/>
            <person name="Westerberg I."/>
            <person name="Brannstrom I.O."/>
            <person name="Guillou S."/>
            <person name="Cros-Aarteil S."/>
            <person name="Calhoun S."/>
            <person name="Haridas S."/>
            <person name="Kuo A."/>
            <person name="Mondo S."/>
            <person name="Pangilinan J."/>
            <person name="Riley R."/>
            <person name="LaButti K."/>
            <person name="Andreopoulos B."/>
            <person name="Lipzen A."/>
            <person name="Chen C."/>
            <person name="Yan M."/>
            <person name="Daum C."/>
            <person name="Ng V."/>
            <person name="Clum A."/>
            <person name="Steindorff A."/>
            <person name="Ohm R.A."/>
            <person name="Martin F."/>
            <person name="Silar P."/>
            <person name="Natvig D.O."/>
            <person name="Lalanne C."/>
            <person name="Gautier V."/>
            <person name="Ament-Velasquez S.L."/>
            <person name="Kruys A."/>
            <person name="Hutchinson M.I."/>
            <person name="Powell A.J."/>
            <person name="Barry K."/>
            <person name="Miller A.N."/>
            <person name="Grigoriev I.V."/>
            <person name="Debuchy R."/>
            <person name="Gladieux P."/>
            <person name="Hiltunen Thoren M."/>
            <person name="Johannesson H."/>
        </authorList>
    </citation>
    <scope>NUCLEOTIDE SEQUENCE</scope>
    <source>
        <strain evidence="2">SMH4131-1</strain>
    </source>
</reference>
<accession>A0AAE0IVF8</accession>
<dbReference type="AlphaFoldDB" id="A0AAE0IVF8"/>
<dbReference type="PANTHER" id="PTHR36681">
    <property type="entry name" value="NUCLEAR GTPASE, GERMINAL CENTER-ASSOCIATED, TANDEM DUPLICATE 3"/>
    <property type="match status" value="1"/>
</dbReference>
<name>A0AAE0IVF8_9PEZI</name>
<proteinExistence type="predicted"/>
<dbReference type="Gene3D" id="3.40.50.300">
    <property type="entry name" value="P-loop containing nucleotide triphosphate hydrolases"/>
    <property type="match status" value="1"/>
</dbReference>
<dbReference type="EMBL" id="JAUEPO010000002">
    <property type="protein sequence ID" value="KAK3332003.1"/>
    <property type="molecule type" value="Genomic_DNA"/>
</dbReference>
<evidence type="ECO:0000313" key="3">
    <source>
        <dbReference type="Proteomes" id="UP001286456"/>
    </source>
</evidence>
<evidence type="ECO:0000313" key="2">
    <source>
        <dbReference type="EMBL" id="KAK3332003.1"/>
    </source>
</evidence>
<dbReference type="Proteomes" id="UP001286456">
    <property type="component" value="Unassembled WGS sequence"/>
</dbReference>
<keyword evidence="3" id="KW-1185">Reference proteome</keyword>
<gene>
    <name evidence="2" type="ORF">B0T19DRAFT_472983</name>
</gene>
<reference evidence="2" key="2">
    <citation type="submission" date="2023-06" db="EMBL/GenBank/DDBJ databases">
        <authorList>
            <consortium name="Lawrence Berkeley National Laboratory"/>
            <person name="Haridas S."/>
            <person name="Hensen N."/>
            <person name="Bonometti L."/>
            <person name="Westerberg I."/>
            <person name="Brannstrom I.O."/>
            <person name="Guillou S."/>
            <person name="Cros-Aarteil S."/>
            <person name="Calhoun S."/>
            <person name="Kuo A."/>
            <person name="Mondo S."/>
            <person name="Pangilinan J."/>
            <person name="Riley R."/>
            <person name="Labutti K."/>
            <person name="Andreopoulos B."/>
            <person name="Lipzen A."/>
            <person name="Chen C."/>
            <person name="Yanf M."/>
            <person name="Daum C."/>
            <person name="Ng V."/>
            <person name="Clum A."/>
            <person name="Steindorff A."/>
            <person name="Ohm R."/>
            <person name="Martin F."/>
            <person name="Silar P."/>
            <person name="Natvig D."/>
            <person name="Lalanne C."/>
            <person name="Gautier V."/>
            <person name="Ament-Velasquez S.L."/>
            <person name="Kruys A."/>
            <person name="Hutchinson M.I."/>
            <person name="Powell A.J."/>
            <person name="Barry K."/>
            <person name="Miller A.N."/>
            <person name="Grigoriev I.V."/>
            <person name="Debuchy R."/>
            <person name="Gladieux P."/>
            <person name="Thoren M.H."/>
            <person name="Johannesson H."/>
        </authorList>
    </citation>
    <scope>NUCLEOTIDE SEQUENCE</scope>
    <source>
        <strain evidence="2">SMH4131-1</strain>
    </source>
</reference>
<feature type="region of interest" description="Disordered" evidence="1">
    <location>
        <begin position="794"/>
        <end position="823"/>
    </location>
</feature>
<protein>
    <submittedName>
        <fullName evidence="2">Uncharacterized protein</fullName>
    </submittedName>
</protein>